<protein>
    <recommendedName>
        <fullName evidence="5">Tripartite tricarboxylate transporter substrate binding protein BugD</fullName>
    </recommendedName>
</protein>
<reference evidence="3 4" key="1">
    <citation type="submission" date="2017-08" db="EMBL/GenBank/DDBJ databases">
        <title>Infants hospitalized years apart are colonized by the same room-sourced microbial strains.</title>
        <authorList>
            <person name="Brooks B."/>
            <person name="Olm M.R."/>
            <person name="Firek B.A."/>
            <person name="Baker R."/>
            <person name="Thomas B.C."/>
            <person name="Morowitz M.J."/>
            <person name="Banfield J.F."/>
        </authorList>
    </citation>
    <scope>NUCLEOTIDE SEQUENCE [LARGE SCALE GENOMIC DNA]</scope>
    <source>
        <strain evidence="3">S2_005_003_R2_43</strain>
    </source>
</reference>
<evidence type="ECO:0000256" key="2">
    <source>
        <dbReference type="SAM" id="SignalP"/>
    </source>
</evidence>
<evidence type="ECO:0000313" key="4">
    <source>
        <dbReference type="Proteomes" id="UP000249577"/>
    </source>
</evidence>
<dbReference type="InterPro" id="IPR042100">
    <property type="entry name" value="Bug_dom1"/>
</dbReference>
<dbReference type="SUPFAM" id="SSF53850">
    <property type="entry name" value="Periplasmic binding protein-like II"/>
    <property type="match status" value="1"/>
</dbReference>
<dbReference type="Gene3D" id="3.40.190.10">
    <property type="entry name" value="Periplasmic binding protein-like II"/>
    <property type="match status" value="1"/>
</dbReference>
<dbReference type="PIRSF" id="PIRSF017082">
    <property type="entry name" value="YflP"/>
    <property type="match status" value="1"/>
</dbReference>
<evidence type="ECO:0000313" key="3">
    <source>
        <dbReference type="EMBL" id="PZQ19338.1"/>
    </source>
</evidence>
<dbReference type="EMBL" id="QFPN01000001">
    <property type="protein sequence ID" value="PZQ19338.1"/>
    <property type="molecule type" value="Genomic_DNA"/>
</dbReference>
<accession>A0A2W5KV39</accession>
<gene>
    <name evidence="3" type="ORF">DI565_00790</name>
</gene>
<proteinExistence type="inferred from homology"/>
<comment type="similarity">
    <text evidence="1">Belongs to the UPF0065 (bug) family.</text>
</comment>
<dbReference type="Gene3D" id="3.40.190.150">
    <property type="entry name" value="Bordetella uptake gene, domain 1"/>
    <property type="match status" value="1"/>
</dbReference>
<evidence type="ECO:0008006" key="5">
    <source>
        <dbReference type="Google" id="ProtNLM"/>
    </source>
</evidence>
<dbReference type="InterPro" id="IPR005064">
    <property type="entry name" value="BUG"/>
</dbReference>
<name>A0A2W5KV39_ANCNO</name>
<feature type="signal peptide" evidence="2">
    <location>
        <begin position="1"/>
        <end position="25"/>
    </location>
</feature>
<comment type="caution">
    <text evidence="3">The sequence shown here is derived from an EMBL/GenBank/DDBJ whole genome shotgun (WGS) entry which is preliminary data.</text>
</comment>
<organism evidence="3 4">
    <name type="scientific">Ancylobacter novellus</name>
    <name type="common">Thiobacillus novellus</name>
    <dbReference type="NCBI Taxonomy" id="921"/>
    <lineage>
        <taxon>Bacteria</taxon>
        <taxon>Pseudomonadati</taxon>
        <taxon>Pseudomonadota</taxon>
        <taxon>Alphaproteobacteria</taxon>
        <taxon>Hyphomicrobiales</taxon>
        <taxon>Xanthobacteraceae</taxon>
        <taxon>Ancylobacter</taxon>
    </lineage>
</organism>
<dbReference type="PANTHER" id="PTHR42928">
    <property type="entry name" value="TRICARBOXYLATE-BINDING PROTEIN"/>
    <property type="match status" value="1"/>
</dbReference>
<dbReference type="Pfam" id="PF03401">
    <property type="entry name" value="TctC"/>
    <property type="match status" value="1"/>
</dbReference>
<sequence>MFRPTAVVAAAAALALGAAVAPAHAAYPERVITLVAPYAAGGPSDIIARLIGDSMSKTLGQQIVVENVTGAGGTLGAARVARADPDGYTLLIHHVALAASASLYSDLTYDTATAFRPLGVINGGPMLLAAKNGYPAKDARELLAKLKAEGPSIAVAHAGVGSNAYLCAVLLQRALDVKFNLISYRGTGPAMNDLMGGQVDVLCDQSTTAVPPALAGKIKPYAVSSKERLAAVKDLPTLDEAGLKGFEFTIWHGLYAPKGVPDEAAAKINAALKIALKDPKIVARFAEVGTTVFPDAEQTPEAHKARFEREIEVWRKALAGAEEQKAQK</sequence>
<evidence type="ECO:0000256" key="1">
    <source>
        <dbReference type="ARBA" id="ARBA00006987"/>
    </source>
</evidence>
<keyword evidence="2" id="KW-0732">Signal</keyword>
<dbReference type="AlphaFoldDB" id="A0A2W5KV39"/>
<feature type="chain" id="PRO_5016109085" description="Tripartite tricarboxylate transporter substrate binding protein BugD" evidence="2">
    <location>
        <begin position="26"/>
        <end position="328"/>
    </location>
</feature>
<dbReference type="PANTHER" id="PTHR42928:SF5">
    <property type="entry name" value="BLR1237 PROTEIN"/>
    <property type="match status" value="1"/>
</dbReference>
<dbReference type="Proteomes" id="UP000249577">
    <property type="component" value="Unassembled WGS sequence"/>
</dbReference>